<sequence length="732" mass="73883">MMHLYPFPGRLRRAAFCLLPLAALLSYSAAAQTYTVPVSGNTVISACEGTLYDNGGTGNTKPDADGSITINPAQADNKVTLIFSKVTSNFVDNLIIYDGPSTSAPVLAEFTFTTSSNPGTISATNASGALTVRHVTGFSGSAGFSASISCAAPAPKPDLQVQGASASPLSVIVGGEVVVSSSIHNAAGLAATSSTLGYYLSTDPIRDASDVLLGNSAGGELAVGSSDAREATVTIPASTPPGSYYLLFAADYLDAVSESNEQNNVASVALTVKAALPDLQFVTGTATVSASSVTAGGTLASSVTLRNNGPASASASTISYYLSPDATFDAADLLLQTDTGGALAAATEASRAAALSIPVTTAAGSYYVLFVTDAPGTVLEEDETNNLASVALNVNAAQPDLEFTAATLGSATAVAGTSVTVSATLRNSGPVSAPASTIGYYLSTDATFDGNDVALQTVAGETLASGATDTRSATLTIPVGTVVGSYFILFVADPATAVEESDEANNLASVALEVTEPLLPDLAFVASGTTLSAASATAGSSVLVTSAITNAGNGPATSIPFAVYLSTDQSLDAADILVGSSAGNTLPSGQTSQQQLSVTIPTEAAAGSYYLLVVLNRDNALTESNVANNLTSLAFQVDVATAGKEQTAGLSVGVYPNPSRTGYFLVELMSAKASTGTATLTLFNSIGQRVEQQVVTSRTGITKFDTRNLSRGVYLLHLTGKGLYVVKQVAIE</sequence>
<keyword evidence="1" id="KW-0732">Signal</keyword>
<gene>
    <name evidence="4" type="ORF">I5L79_15885</name>
</gene>
<evidence type="ECO:0000259" key="3">
    <source>
        <dbReference type="Pfam" id="PF18962"/>
    </source>
</evidence>
<evidence type="ECO:0000313" key="5">
    <source>
        <dbReference type="Proteomes" id="UP000601099"/>
    </source>
</evidence>
<evidence type="ECO:0000313" key="4">
    <source>
        <dbReference type="EMBL" id="MBG8555034.1"/>
    </source>
</evidence>
<protein>
    <submittedName>
        <fullName evidence="4">T9SS type A sorting domain-containing protein</fullName>
    </submittedName>
</protein>
<dbReference type="InterPro" id="IPR026444">
    <property type="entry name" value="Secre_tail"/>
</dbReference>
<feature type="domain" description="CARDB" evidence="2">
    <location>
        <begin position="156"/>
        <end position="267"/>
    </location>
</feature>
<reference evidence="4 5" key="1">
    <citation type="submission" date="2020-11" db="EMBL/GenBank/DDBJ databases">
        <title>Hymenobacter sp.</title>
        <authorList>
            <person name="Kim M.K."/>
        </authorList>
    </citation>
    <scope>NUCLEOTIDE SEQUENCE [LARGE SCALE GENOMIC DNA]</scope>
    <source>
        <strain evidence="4 5">BT594</strain>
    </source>
</reference>
<dbReference type="SUPFAM" id="SSF49854">
    <property type="entry name" value="Spermadhesin, CUB domain"/>
    <property type="match status" value="1"/>
</dbReference>
<evidence type="ECO:0000259" key="2">
    <source>
        <dbReference type="Pfam" id="PF07705"/>
    </source>
</evidence>
<feature type="chain" id="PRO_5046658514" evidence="1">
    <location>
        <begin position="32"/>
        <end position="732"/>
    </location>
</feature>
<dbReference type="Pfam" id="PF18962">
    <property type="entry name" value="Por_Secre_tail"/>
    <property type="match status" value="1"/>
</dbReference>
<feature type="domain" description="CARDB" evidence="2">
    <location>
        <begin position="520"/>
        <end position="631"/>
    </location>
</feature>
<feature type="domain" description="CARDB" evidence="2">
    <location>
        <begin position="398"/>
        <end position="508"/>
    </location>
</feature>
<evidence type="ECO:0000256" key="1">
    <source>
        <dbReference type="SAM" id="SignalP"/>
    </source>
</evidence>
<feature type="signal peptide" evidence="1">
    <location>
        <begin position="1"/>
        <end position="31"/>
    </location>
</feature>
<dbReference type="RefSeq" id="WP_196956055.1">
    <property type="nucleotide sequence ID" value="NZ_JADWYK010000010.1"/>
</dbReference>
<dbReference type="EMBL" id="JADWYK010000010">
    <property type="protein sequence ID" value="MBG8555034.1"/>
    <property type="molecule type" value="Genomic_DNA"/>
</dbReference>
<comment type="caution">
    <text evidence="4">The sequence shown here is derived from an EMBL/GenBank/DDBJ whole genome shotgun (WGS) entry which is preliminary data.</text>
</comment>
<dbReference type="Pfam" id="PF07705">
    <property type="entry name" value="CARDB"/>
    <property type="match status" value="4"/>
</dbReference>
<feature type="domain" description="CARDB" evidence="2">
    <location>
        <begin position="277"/>
        <end position="388"/>
    </location>
</feature>
<organism evidence="4 5">
    <name type="scientific">Hymenobacter guriensis</name>
    <dbReference type="NCBI Taxonomy" id="2793065"/>
    <lineage>
        <taxon>Bacteria</taxon>
        <taxon>Pseudomonadati</taxon>
        <taxon>Bacteroidota</taxon>
        <taxon>Cytophagia</taxon>
        <taxon>Cytophagales</taxon>
        <taxon>Hymenobacteraceae</taxon>
        <taxon>Hymenobacter</taxon>
    </lineage>
</organism>
<dbReference type="Gene3D" id="2.60.40.10">
    <property type="entry name" value="Immunoglobulins"/>
    <property type="match status" value="4"/>
</dbReference>
<accession>A0ABS0L4N4</accession>
<dbReference type="NCBIfam" id="TIGR04183">
    <property type="entry name" value="Por_Secre_tail"/>
    <property type="match status" value="1"/>
</dbReference>
<dbReference type="InterPro" id="IPR013783">
    <property type="entry name" value="Ig-like_fold"/>
</dbReference>
<proteinExistence type="predicted"/>
<dbReference type="Gene3D" id="2.60.120.290">
    <property type="entry name" value="Spermadhesin, CUB domain"/>
    <property type="match status" value="1"/>
</dbReference>
<name>A0ABS0L4N4_9BACT</name>
<dbReference type="InterPro" id="IPR011635">
    <property type="entry name" value="CARDB"/>
</dbReference>
<dbReference type="InterPro" id="IPR035914">
    <property type="entry name" value="Sperma_CUB_dom_sf"/>
</dbReference>
<dbReference type="Proteomes" id="UP000601099">
    <property type="component" value="Unassembled WGS sequence"/>
</dbReference>
<keyword evidence="5" id="KW-1185">Reference proteome</keyword>
<feature type="domain" description="Secretion system C-terminal sorting" evidence="3">
    <location>
        <begin position="654"/>
        <end position="730"/>
    </location>
</feature>